<reference evidence="6" key="1">
    <citation type="submission" date="2022-08" db="EMBL/GenBank/DDBJ databases">
        <title>Novel sulfate-reducing endosymbionts in the free-living metamonad Anaeramoeba.</title>
        <authorList>
            <person name="Jerlstrom-Hultqvist J."/>
            <person name="Cepicka I."/>
            <person name="Gallot-Lavallee L."/>
            <person name="Salas-Leiva D."/>
            <person name="Curtis B.A."/>
            <person name="Zahonova K."/>
            <person name="Pipaliya S."/>
            <person name="Dacks J."/>
            <person name="Roger A.J."/>
        </authorList>
    </citation>
    <scope>NUCLEOTIDE SEQUENCE</scope>
    <source>
        <strain evidence="6">Schooner1</strain>
    </source>
</reference>
<proteinExistence type="inferred from homology"/>
<comment type="similarity">
    <text evidence="2">Belongs to the metallophosphoesterase superfamily. Purple acid phosphatase family.</text>
</comment>
<evidence type="ECO:0000313" key="8">
    <source>
        <dbReference type="Proteomes" id="UP001150062"/>
    </source>
</evidence>
<dbReference type="InterPro" id="IPR039331">
    <property type="entry name" value="PAPs-like"/>
</dbReference>
<reference evidence="5" key="2">
    <citation type="submission" date="2022-08" db="EMBL/GenBank/DDBJ databases">
        <title>Novel sulphate-reducing endosymbionts in the free-living metamonad Anaeramoeba.</title>
        <authorList>
            <person name="Jerlstrom-Hultqvist J."/>
            <person name="Cepicka I."/>
            <person name="Gallot-Lavallee L."/>
            <person name="Salas-Leiva D."/>
            <person name="Curtis B.A."/>
            <person name="Zahonova K."/>
            <person name="Pipaliya S."/>
            <person name="Dacks J."/>
            <person name="Roger A.J."/>
        </authorList>
    </citation>
    <scope>NUCLEOTIDE SEQUENCE</scope>
    <source>
        <strain evidence="5">Busselton2</strain>
    </source>
</reference>
<evidence type="ECO:0000313" key="7">
    <source>
        <dbReference type="Proteomes" id="UP001146793"/>
    </source>
</evidence>
<comment type="catalytic activity">
    <reaction evidence="2">
        <text>a phosphate monoester + H2O = an alcohol + phosphate</text>
        <dbReference type="Rhea" id="RHEA:15017"/>
        <dbReference type="ChEBI" id="CHEBI:15377"/>
        <dbReference type="ChEBI" id="CHEBI:30879"/>
        <dbReference type="ChEBI" id="CHEBI:43474"/>
        <dbReference type="ChEBI" id="CHEBI:67140"/>
        <dbReference type="EC" id="3.1.3.2"/>
    </reaction>
</comment>
<dbReference type="Gene3D" id="2.60.40.380">
    <property type="entry name" value="Purple acid phosphatase-like, N-terminal"/>
    <property type="match status" value="1"/>
</dbReference>
<evidence type="ECO:0000259" key="3">
    <source>
        <dbReference type="Pfam" id="PF00149"/>
    </source>
</evidence>
<evidence type="ECO:0000256" key="1">
    <source>
        <dbReference type="ARBA" id="ARBA00022729"/>
    </source>
</evidence>
<dbReference type="EMBL" id="JAOAOG010000266">
    <property type="protein sequence ID" value="KAJ6234827.1"/>
    <property type="molecule type" value="Genomic_DNA"/>
</dbReference>
<name>A0AAV7YJV7_9EUKA</name>
<dbReference type="EC" id="3.1.3.2" evidence="2"/>
<dbReference type="Gene3D" id="3.60.21.10">
    <property type="match status" value="1"/>
</dbReference>
<evidence type="ECO:0000313" key="6">
    <source>
        <dbReference type="EMBL" id="KAJ6234827.1"/>
    </source>
</evidence>
<evidence type="ECO:0000313" key="5">
    <source>
        <dbReference type="EMBL" id="KAJ3430137.1"/>
    </source>
</evidence>
<dbReference type="Pfam" id="PF00149">
    <property type="entry name" value="Metallophos"/>
    <property type="match status" value="1"/>
</dbReference>
<accession>A0AAV7YJV7</accession>
<evidence type="ECO:0000259" key="4">
    <source>
        <dbReference type="Pfam" id="PF16656"/>
    </source>
</evidence>
<dbReference type="InterPro" id="IPR029052">
    <property type="entry name" value="Metallo-depent_PP-like"/>
</dbReference>
<keyword evidence="1" id="KW-0732">Signal</keyword>
<dbReference type="Proteomes" id="UP001146793">
    <property type="component" value="Unassembled WGS sequence"/>
</dbReference>
<dbReference type="Pfam" id="PF16656">
    <property type="entry name" value="Pur_ac_phosph_N"/>
    <property type="match status" value="1"/>
</dbReference>
<organism evidence="5 7">
    <name type="scientific">Anaeramoeba flamelloides</name>
    <dbReference type="NCBI Taxonomy" id="1746091"/>
    <lineage>
        <taxon>Eukaryota</taxon>
        <taxon>Metamonada</taxon>
        <taxon>Anaeramoebidae</taxon>
        <taxon>Anaeramoeba</taxon>
    </lineage>
</organism>
<dbReference type="GO" id="GO:0003993">
    <property type="term" value="F:acid phosphatase activity"/>
    <property type="evidence" value="ECO:0007669"/>
    <property type="project" value="UniProtKB-EC"/>
</dbReference>
<dbReference type="PANTHER" id="PTHR22953:SF109">
    <property type="entry name" value="PURPLE ACID PHOSPHATASE"/>
    <property type="match status" value="1"/>
</dbReference>
<comment type="caution">
    <text evidence="5">The sequence shown here is derived from an EMBL/GenBank/DDBJ whole genome shotgun (WGS) entry which is preliminary data.</text>
</comment>
<dbReference type="InterPro" id="IPR008963">
    <property type="entry name" value="Purple_acid_Pase-like_N"/>
</dbReference>
<dbReference type="InterPro" id="IPR015914">
    <property type="entry name" value="PAPs_N"/>
</dbReference>
<dbReference type="EMBL" id="JANTQA010000051">
    <property type="protein sequence ID" value="KAJ3430137.1"/>
    <property type="molecule type" value="Genomic_DNA"/>
</dbReference>
<dbReference type="InterPro" id="IPR004843">
    <property type="entry name" value="Calcineurin-like_PHP"/>
</dbReference>
<dbReference type="Proteomes" id="UP001150062">
    <property type="component" value="Unassembled WGS sequence"/>
</dbReference>
<dbReference type="GO" id="GO:0046872">
    <property type="term" value="F:metal ion binding"/>
    <property type="evidence" value="ECO:0007669"/>
    <property type="project" value="InterPro"/>
</dbReference>
<protein>
    <recommendedName>
        <fullName evidence="2">Purple acid phosphatase</fullName>
        <ecNumber evidence="2">3.1.3.2</ecNumber>
    </recommendedName>
</protein>
<evidence type="ECO:0000256" key="2">
    <source>
        <dbReference type="RuleBase" id="RU361203"/>
    </source>
</evidence>
<keyword evidence="8" id="KW-1185">Reference proteome</keyword>
<dbReference type="AlphaFoldDB" id="A0AAV7YJV7"/>
<keyword evidence="2" id="KW-0378">Hydrolase</keyword>
<dbReference type="SUPFAM" id="SSF49363">
    <property type="entry name" value="Purple acid phosphatase, N-terminal domain"/>
    <property type="match status" value="1"/>
</dbReference>
<feature type="domain" description="Calcineurin-like phosphoesterase" evidence="3">
    <location>
        <begin position="164"/>
        <end position="344"/>
    </location>
</feature>
<feature type="domain" description="Purple acid phosphatase N-terminal" evidence="4">
    <location>
        <begin position="34"/>
        <end position="129"/>
    </location>
</feature>
<sequence length="423" mass="49066">MMIEDICYDAYDSGFSSSRVTRRYKDSSCESGKPCHVYLTVSEDLRTSIVVVFHTADPYDGKPACKYSQTTDDDYEFEEQGESFEIEFDKERYLHYVGLTGLNPGTGYKFICGEDGETTNWSDEKRFKTTENSTSDDLLTFVVGADTNVVEETNKITAMMASNNPRFAAIGGDIALTNGNLFCYRKWDKWISNWEQYAQHDDYLIPVLPVIGNHEVKEGYRVKDEVDTTKAPFYMTLFQYNSKIEKNPYDQKTYRVSRITHEIAFVSLDTHHVYTEDEQKDWIDETFTELYNDGVQYIFPIYHIPAYPSDKEYSVEKSTRVRTAWTSLFDKHNIRVAFEGHSHMLKMTKPLNDGEIVDQDQGTRFLGDGAWGRLRDRRDVSVKRWYEDFVESKQHAWIVNINGTKFTASAKDDQNEIQADVNY</sequence>
<dbReference type="PANTHER" id="PTHR22953">
    <property type="entry name" value="ACID PHOSPHATASE RELATED"/>
    <property type="match status" value="1"/>
</dbReference>
<gene>
    <name evidence="5" type="ORF">M0812_23138</name>
    <name evidence="6" type="ORF">M0813_28804</name>
</gene>
<dbReference type="SUPFAM" id="SSF56300">
    <property type="entry name" value="Metallo-dependent phosphatases"/>
    <property type="match status" value="1"/>
</dbReference>